<dbReference type="GO" id="GO:0008194">
    <property type="term" value="F:UDP-glycosyltransferase activity"/>
    <property type="evidence" value="ECO:0007669"/>
    <property type="project" value="InterPro"/>
</dbReference>
<name>A0A1L7WHK3_9HELO</name>
<proteinExistence type="predicted"/>
<dbReference type="EMBL" id="FJOG01000002">
    <property type="protein sequence ID" value="CZR52258.1"/>
    <property type="molecule type" value="Genomic_DNA"/>
</dbReference>
<evidence type="ECO:0000313" key="2">
    <source>
        <dbReference type="EMBL" id="CZR52258.1"/>
    </source>
</evidence>
<evidence type="ECO:0000256" key="1">
    <source>
        <dbReference type="ARBA" id="ARBA00022679"/>
    </source>
</evidence>
<dbReference type="OrthoDB" id="407298at2759"/>
<dbReference type="Proteomes" id="UP000184330">
    <property type="component" value="Unassembled WGS sequence"/>
</dbReference>
<gene>
    <name evidence="2" type="ORF">PAC_02135</name>
</gene>
<dbReference type="STRING" id="576137.A0A1L7WHK3"/>
<organism evidence="2 3">
    <name type="scientific">Phialocephala subalpina</name>
    <dbReference type="NCBI Taxonomy" id="576137"/>
    <lineage>
        <taxon>Eukaryota</taxon>
        <taxon>Fungi</taxon>
        <taxon>Dikarya</taxon>
        <taxon>Ascomycota</taxon>
        <taxon>Pezizomycotina</taxon>
        <taxon>Leotiomycetes</taxon>
        <taxon>Helotiales</taxon>
        <taxon>Mollisiaceae</taxon>
        <taxon>Phialocephala</taxon>
        <taxon>Phialocephala fortinii species complex</taxon>
    </lineage>
</organism>
<dbReference type="Gene3D" id="3.40.50.2000">
    <property type="entry name" value="Glycogen Phosphorylase B"/>
    <property type="match status" value="2"/>
</dbReference>
<accession>A0A1L7WHK3</accession>
<keyword evidence="1 2" id="KW-0808">Transferase</keyword>
<dbReference type="InterPro" id="IPR002213">
    <property type="entry name" value="UDP_glucos_trans"/>
</dbReference>
<dbReference type="CDD" id="cd03784">
    <property type="entry name" value="GT1_Gtf-like"/>
    <property type="match status" value="1"/>
</dbReference>
<keyword evidence="3" id="KW-1185">Reference proteome</keyword>
<protein>
    <submittedName>
        <fullName evidence="2">Related to UDP-glucoronosyl and UDP-glucosyl transferase family protein</fullName>
    </submittedName>
</protein>
<dbReference type="AlphaFoldDB" id="A0A1L7WHK3"/>
<dbReference type="InterPro" id="IPR050426">
    <property type="entry name" value="Glycosyltransferase_28"/>
</dbReference>
<sequence length="526" mass="58167">MMKASMAESLAGGGNRKKITFLTSSEYGQANVILAVVHELLLLQTYEIHVASFSPLEKRIQDINELVPNNAFPARFHTVTGTSALEALANKNEFIGPFPPGIRGASKTYRITLPAIATTWDEKEYMMGYESCIDILRCTSPDLIVIDPLMSQGLEACKAISRSCVILSPNTFQEICKKQQPLFTQLCRWPAVSSAFPYPVPWYLIPANIFLKIRLLWILITSPKVKEMISWRQARGLPKLSPVFNIWEKENQYLLVSTPETDYPCYVPPNVTPCGPILPPFRSVQEQDPKLCAWLEASPTILINLGSHIRMDDEMARQFAMGLKVVLEKLPNVQVLWKLKTSGGLSVSRAKTTSGFTVTGAKKESLKAIDPFTATGRVKVIEWLSVDPLAVLQSGHVICSVHHGGSNSFHEALRCAYPLFTSVRMLTIDSAGVPQVILPCWLDTLDFANRVEWLGIGVYGSRSAAPSVEAGELSRALFKVLGYTPEVARMKEKARELAAISARPGGRKKACEKIIEIVESTQQSSS</sequence>
<dbReference type="PANTHER" id="PTHR48050">
    <property type="entry name" value="STEROL 3-BETA-GLUCOSYLTRANSFERASE"/>
    <property type="match status" value="1"/>
</dbReference>
<evidence type="ECO:0000313" key="3">
    <source>
        <dbReference type="Proteomes" id="UP000184330"/>
    </source>
</evidence>
<reference evidence="2 3" key="1">
    <citation type="submission" date="2016-03" db="EMBL/GenBank/DDBJ databases">
        <authorList>
            <person name="Ploux O."/>
        </authorList>
    </citation>
    <scope>NUCLEOTIDE SEQUENCE [LARGE SCALE GENOMIC DNA]</scope>
    <source>
        <strain evidence="2 3">UAMH 11012</strain>
    </source>
</reference>
<dbReference type="PANTHER" id="PTHR48050:SF13">
    <property type="entry name" value="STEROL 3-BETA-GLUCOSYLTRANSFERASE UGT80A2"/>
    <property type="match status" value="1"/>
</dbReference>
<dbReference type="SUPFAM" id="SSF53756">
    <property type="entry name" value="UDP-Glycosyltransferase/glycogen phosphorylase"/>
    <property type="match status" value="1"/>
</dbReference>